<gene>
    <name evidence="2" type="ORF">PMPD1_1870</name>
</gene>
<keyword evidence="3" id="KW-1185">Reference proteome</keyword>
<dbReference type="InterPro" id="IPR016181">
    <property type="entry name" value="Acyl_CoA_acyltransferase"/>
</dbReference>
<dbReference type="KEGG" id="pmak:PMPD1_1870"/>
<reference evidence="2 3" key="1">
    <citation type="submission" date="2020-06" db="EMBL/GenBank/DDBJ databases">
        <title>Genome sequence of Paramixta manurensis strain PD-1.</title>
        <authorList>
            <person name="Lee C.W."/>
            <person name="Kim J."/>
        </authorList>
    </citation>
    <scope>NUCLEOTIDE SEQUENCE [LARGE SCALE GENOMIC DNA]</scope>
    <source>
        <strain evidence="2 3">PD-1</strain>
    </source>
</reference>
<keyword evidence="2" id="KW-0808">Transferase</keyword>
<organism evidence="2 3">
    <name type="scientific">Paramixta manurensis</name>
    <dbReference type="NCBI Taxonomy" id="2740817"/>
    <lineage>
        <taxon>Bacteria</taxon>
        <taxon>Pseudomonadati</taxon>
        <taxon>Pseudomonadota</taxon>
        <taxon>Gammaproteobacteria</taxon>
        <taxon>Enterobacterales</taxon>
        <taxon>Erwiniaceae</taxon>
        <taxon>Paramixta</taxon>
    </lineage>
</organism>
<feature type="domain" description="N-acetyltransferase" evidence="1">
    <location>
        <begin position="1"/>
        <end position="128"/>
    </location>
</feature>
<protein>
    <submittedName>
        <fullName evidence="2">GNAT family N-acetyltransferase</fullName>
    </submittedName>
</protein>
<dbReference type="GO" id="GO:0008999">
    <property type="term" value="F:protein-N-terminal-alanine acetyltransferase activity"/>
    <property type="evidence" value="ECO:0007669"/>
    <property type="project" value="TreeGrafter"/>
</dbReference>
<dbReference type="Gene3D" id="3.40.630.30">
    <property type="match status" value="1"/>
</dbReference>
<dbReference type="PANTHER" id="PTHR43441">
    <property type="entry name" value="RIBOSOMAL-PROTEIN-SERINE ACETYLTRANSFERASE"/>
    <property type="match status" value="1"/>
</dbReference>
<proteinExistence type="predicted"/>
<dbReference type="InterPro" id="IPR000182">
    <property type="entry name" value="GNAT_dom"/>
</dbReference>
<dbReference type="GO" id="GO:0005737">
    <property type="term" value="C:cytoplasm"/>
    <property type="evidence" value="ECO:0007669"/>
    <property type="project" value="TreeGrafter"/>
</dbReference>
<sequence length="134" mass="15105">MLEQQAGLAVNQPGSWYQLVIVSNATECVIGDLALHFCEDDQRQVELGINLAPEQQGKGLAAEAISCVLKYLFDELNKHRVIAVTDAENSAAARLLRHSGFRQEGHFIENVWFKGRYGSEYLFALLAREWRNAR</sequence>
<dbReference type="SUPFAM" id="SSF55729">
    <property type="entry name" value="Acyl-CoA N-acyltransferases (Nat)"/>
    <property type="match status" value="1"/>
</dbReference>
<dbReference type="Proteomes" id="UP000505325">
    <property type="component" value="Chromosome"/>
</dbReference>
<evidence type="ECO:0000313" key="2">
    <source>
        <dbReference type="EMBL" id="QKJ86820.1"/>
    </source>
</evidence>
<dbReference type="PROSITE" id="PS51186">
    <property type="entry name" value="GNAT"/>
    <property type="match status" value="1"/>
</dbReference>
<evidence type="ECO:0000259" key="1">
    <source>
        <dbReference type="PROSITE" id="PS51186"/>
    </source>
</evidence>
<dbReference type="Pfam" id="PF13302">
    <property type="entry name" value="Acetyltransf_3"/>
    <property type="match status" value="1"/>
</dbReference>
<dbReference type="EMBL" id="CP054212">
    <property type="protein sequence ID" value="QKJ86820.1"/>
    <property type="molecule type" value="Genomic_DNA"/>
</dbReference>
<dbReference type="InterPro" id="IPR051908">
    <property type="entry name" value="Ribosomal_N-acetyltransferase"/>
</dbReference>
<name>A0A6M8UGG5_9GAMM</name>
<dbReference type="GO" id="GO:1990189">
    <property type="term" value="F:protein N-terminal-serine acetyltransferase activity"/>
    <property type="evidence" value="ECO:0007669"/>
    <property type="project" value="TreeGrafter"/>
</dbReference>
<evidence type="ECO:0000313" key="3">
    <source>
        <dbReference type="Proteomes" id="UP000505325"/>
    </source>
</evidence>
<dbReference type="AlphaFoldDB" id="A0A6M8UGG5"/>
<dbReference type="PANTHER" id="PTHR43441:SF11">
    <property type="entry name" value="RIBOSOMAL-PROTEIN-SERINE ACETYLTRANSFERASE"/>
    <property type="match status" value="1"/>
</dbReference>
<accession>A0A6M8UGG5</accession>